<dbReference type="PANTHER" id="PTHR46637">
    <property type="entry name" value="TIS1421-TRANSPOSASE PROTEIN A"/>
    <property type="match status" value="1"/>
</dbReference>
<dbReference type="Pfam" id="PF13340">
    <property type="entry name" value="DUF4096"/>
    <property type="match status" value="1"/>
</dbReference>
<dbReference type="HOGENOM" id="CLU_050987_0_0_4"/>
<feature type="region of interest" description="Disordered" evidence="1">
    <location>
        <begin position="98"/>
        <end position="154"/>
    </location>
</feature>
<dbReference type="InterPro" id="IPR052909">
    <property type="entry name" value="Transposase_6_like"/>
</dbReference>
<protein>
    <submittedName>
        <fullName evidence="3">Putative transposase A-like protein</fullName>
    </submittedName>
</protein>
<feature type="region of interest" description="Disordered" evidence="1">
    <location>
        <begin position="177"/>
        <end position="222"/>
    </location>
</feature>
<dbReference type="EMBL" id="CP002217">
    <property type="protein sequence ID" value="ADN57635.1"/>
    <property type="molecule type" value="Genomic_DNA"/>
</dbReference>
<dbReference type="KEGG" id="bgf:BC1003_1667"/>
<dbReference type="InterPro" id="IPR025161">
    <property type="entry name" value="IS402-like_dom"/>
</dbReference>
<reference evidence="3" key="1">
    <citation type="submission" date="2010-09" db="EMBL/GenBank/DDBJ databases">
        <title>Complete sequence of chromosome1 of Burkholderia sp. CCGE1003.</title>
        <authorList>
            <consortium name="US DOE Joint Genome Institute"/>
            <person name="Lucas S."/>
            <person name="Copeland A."/>
            <person name="Lapidus A."/>
            <person name="Cheng J.-F."/>
            <person name="Bruce D."/>
            <person name="Goodwin L."/>
            <person name="Pitluck S."/>
            <person name="Daligault H."/>
            <person name="Davenport K."/>
            <person name="Detter J.C."/>
            <person name="Han C."/>
            <person name="Tapia R."/>
            <person name="Land M."/>
            <person name="Hauser L."/>
            <person name="Jeffries C."/>
            <person name="Kyrpides N."/>
            <person name="Ivanova N."/>
            <person name="Ovchinnikova G."/>
            <person name="Martinez-Romero E."/>
            <person name="Rogel M.A."/>
            <person name="Auchtung J."/>
            <person name="Tiedje J.M."/>
            <person name="Woyke T."/>
        </authorList>
    </citation>
    <scope>NUCLEOTIDE SEQUENCE</scope>
    <source>
        <strain evidence="3">CCGE1003</strain>
    </source>
</reference>
<evidence type="ECO:0000259" key="2">
    <source>
        <dbReference type="Pfam" id="PF13340"/>
    </source>
</evidence>
<sequence>MFFDELSNDEWALLAALVSDEPAVRLNRRGRPRADPRVVANAVLWILTTGEPWSKLPGRYPSGPTCRRRFEEWQLNGTLLEMVRLLSKTGRKFAYVPQPVPPVAAKPATPAAQTPSARDESPRGVSWKSPESWQAPGTGGNASNALHPAQASQLRAWRSADPIADITRQLAGFDHGASAAAQATQATQDAPAERSAHAAHLTHAAHAPVPRAPALPTPSVAYAPRPPLRADLRAMNEAGAVGAAMQGLDSAIASARGISGHALQRSPLSSSLAPRGRQVAERHGYLIYVAAERVPNAMYRAWAEIMKDGKRVERSGLVGPRFADADSAEHYAFEWAAQWIDRECATQAAARAVQATQAAEAALPLRTPQSPAMSMHVPLHRSAPAAPGALSASAASTAHAAYAAPQAGYMSGMRHVAEQVAVHHGAPLHGSLNAFRGPLRRYTGEPPVGALTGTLTGGVNLNAASSPAAAATIVNAANAANAAAALAATERDKAERYPSHTELISHAG</sequence>
<dbReference type="STRING" id="640512.BC1003_1667"/>
<evidence type="ECO:0000313" key="3">
    <source>
        <dbReference type="EMBL" id="ADN57635.1"/>
    </source>
</evidence>
<name>E1T807_BURSG</name>
<proteinExistence type="predicted"/>
<evidence type="ECO:0000256" key="1">
    <source>
        <dbReference type="SAM" id="MobiDB-lite"/>
    </source>
</evidence>
<dbReference type="PANTHER" id="PTHR46637:SF1">
    <property type="entry name" value="BLL5188 PROTEIN"/>
    <property type="match status" value="1"/>
</dbReference>
<gene>
    <name evidence="3" type="ordered locus">BC1003_1667</name>
</gene>
<feature type="compositionally biased region" description="Low complexity" evidence="1">
    <location>
        <begin position="198"/>
        <end position="209"/>
    </location>
</feature>
<feature type="compositionally biased region" description="Low complexity" evidence="1">
    <location>
        <begin position="105"/>
        <end position="116"/>
    </location>
</feature>
<feature type="compositionally biased region" description="Low complexity" evidence="1">
    <location>
        <begin position="177"/>
        <end position="190"/>
    </location>
</feature>
<dbReference type="eggNOG" id="COG3293">
    <property type="taxonomic scope" value="Bacteria"/>
</dbReference>
<dbReference type="AlphaFoldDB" id="E1T807"/>
<accession>E1T807</accession>
<dbReference type="OrthoDB" id="1551210at2"/>
<organism evidence="3">
    <name type="scientific">Burkholderia sp. (strain CCGE1003)</name>
    <dbReference type="NCBI Taxonomy" id="640512"/>
    <lineage>
        <taxon>Bacteria</taxon>
        <taxon>Pseudomonadati</taxon>
        <taxon>Pseudomonadota</taxon>
        <taxon>Betaproteobacteria</taxon>
        <taxon>Burkholderiales</taxon>
        <taxon>Burkholderiaceae</taxon>
        <taxon>Burkholderia</taxon>
    </lineage>
</organism>
<feature type="domain" description="Insertion element IS402-like" evidence="2">
    <location>
        <begin position="6"/>
        <end position="81"/>
    </location>
</feature>